<dbReference type="Gene3D" id="3.40.50.150">
    <property type="entry name" value="Vaccinia Virus protein VP39"/>
    <property type="match status" value="1"/>
</dbReference>
<evidence type="ECO:0000259" key="9">
    <source>
        <dbReference type="PROSITE" id="PS50123"/>
    </source>
</evidence>
<dbReference type="Gene3D" id="3.40.50.180">
    <property type="entry name" value="Methylesterase CheB, C-terminal domain"/>
    <property type="match status" value="1"/>
</dbReference>
<dbReference type="InterPro" id="IPR000673">
    <property type="entry name" value="Sig_transdc_resp-reg_Me-estase"/>
</dbReference>
<reference evidence="11" key="1">
    <citation type="journal article" date="2019" name="Int. J. Syst. Evol. Microbiol.">
        <title>The Global Catalogue of Microorganisms (GCM) 10K type strain sequencing project: providing services to taxonomists for standard genome sequencing and annotation.</title>
        <authorList>
            <consortium name="The Broad Institute Genomics Platform"/>
            <consortium name="The Broad Institute Genome Sequencing Center for Infectious Disease"/>
            <person name="Wu L."/>
            <person name="Ma J."/>
        </authorList>
    </citation>
    <scope>NUCLEOTIDE SEQUENCE [LARGE SCALE GENOMIC DNA]</scope>
    <source>
        <strain evidence="11">KCTC 52490</strain>
    </source>
</reference>
<dbReference type="InterPro" id="IPR000014">
    <property type="entry name" value="PAS"/>
</dbReference>
<feature type="active site" evidence="3">
    <location>
        <position position="24"/>
    </location>
</feature>
<comment type="caution">
    <text evidence="10">The sequence shown here is derived from an EMBL/GenBank/DDBJ whole genome shotgun (WGS) entry which is preliminary data.</text>
</comment>
<dbReference type="SMART" id="SM00387">
    <property type="entry name" value="HATPase_c"/>
    <property type="match status" value="1"/>
</dbReference>
<dbReference type="PANTHER" id="PTHR24422">
    <property type="entry name" value="CHEMOTAXIS PROTEIN METHYLTRANSFERASE"/>
    <property type="match status" value="1"/>
</dbReference>
<keyword evidence="3" id="KW-0378">Hydrolase</keyword>
<dbReference type="SMART" id="SM00388">
    <property type="entry name" value="HisKA"/>
    <property type="match status" value="1"/>
</dbReference>
<evidence type="ECO:0000313" key="10">
    <source>
        <dbReference type="EMBL" id="MFD2934515.1"/>
    </source>
</evidence>
<dbReference type="Proteomes" id="UP001597512">
    <property type="component" value="Unassembled WGS sequence"/>
</dbReference>
<keyword evidence="4" id="KW-0175">Coiled coil</keyword>
<dbReference type="InterPro" id="IPR013656">
    <property type="entry name" value="PAS_4"/>
</dbReference>
<dbReference type="InterPro" id="IPR036890">
    <property type="entry name" value="HATPase_C_sf"/>
</dbReference>
<feature type="domain" description="PAS" evidence="6">
    <location>
        <begin position="1027"/>
        <end position="1098"/>
    </location>
</feature>
<accession>A0ABW6AGI3</accession>
<proteinExistence type="predicted"/>
<dbReference type="SMART" id="SM00138">
    <property type="entry name" value="MeTrc"/>
    <property type="match status" value="1"/>
</dbReference>
<dbReference type="InterPro" id="IPR035909">
    <property type="entry name" value="CheB_C"/>
</dbReference>
<dbReference type="Pfam" id="PF08448">
    <property type="entry name" value="PAS_4"/>
    <property type="match status" value="2"/>
</dbReference>
<dbReference type="NCBIfam" id="TIGR00229">
    <property type="entry name" value="sensory_box"/>
    <property type="match status" value="1"/>
</dbReference>
<feature type="domain" description="PAC" evidence="7">
    <location>
        <begin position="1099"/>
        <end position="1152"/>
    </location>
</feature>
<dbReference type="PROSITE" id="PS50122">
    <property type="entry name" value="CHEB"/>
    <property type="match status" value="1"/>
</dbReference>
<dbReference type="InterPro" id="IPR035965">
    <property type="entry name" value="PAS-like_dom_sf"/>
</dbReference>
<feature type="active site" evidence="3">
    <location>
        <position position="51"/>
    </location>
</feature>
<dbReference type="Gene3D" id="1.10.287.130">
    <property type="match status" value="1"/>
</dbReference>
<feature type="domain" description="CheR-type methyltransferase" evidence="9">
    <location>
        <begin position="228"/>
        <end position="470"/>
    </location>
</feature>
<dbReference type="PANTHER" id="PTHR24422:SF27">
    <property type="entry name" value="PROTEIN-GLUTAMATE O-METHYLTRANSFERASE"/>
    <property type="match status" value="1"/>
</dbReference>
<dbReference type="PROSITE" id="PS50113">
    <property type="entry name" value="PAC"/>
    <property type="match status" value="1"/>
</dbReference>
<feature type="coiled-coil region" evidence="4">
    <location>
        <begin position="695"/>
        <end position="775"/>
    </location>
</feature>
<dbReference type="CDD" id="cd16434">
    <property type="entry name" value="CheB-CheR_fusion"/>
    <property type="match status" value="1"/>
</dbReference>
<keyword evidence="11" id="KW-1185">Reference proteome</keyword>
<evidence type="ECO:0000259" key="7">
    <source>
        <dbReference type="PROSITE" id="PS50113"/>
    </source>
</evidence>
<protein>
    <recommendedName>
        <fullName evidence="2">histidine kinase</fullName>
        <ecNumber evidence="2">2.7.13.3</ecNumber>
    </recommendedName>
</protein>
<evidence type="ECO:0000259" key="6">
    <source>
        <dbReference type="PROSITE" id="PS50112"/>
    </source>
</evidence>
<dbReference type="Pfam" id="PF02518">
    <property type="entry name" value="HATPase_c"/>
    <property type="match status" value="1"/>
</dbReference>
<dbReference type="Gene3D" id="3.30.565.10">
    <property type="entry name" value="Histidine kinase-like ATPase, C-terminal domain"/>
    <property type="match status" value="1"/>
</dbReference>
<dbReference type="InterPro" id="IPR003661">
    <property type="entry name" value="HisK_dim/P_dom"/>
</dbReference>
<dbReference type="PROSITE" id="PS50112">
    <property type="entry name" value="PAS"/>
    <property type="match status" value="1"/>
</dbReference>
<dbReference type="SUPFAM" id="SSF47757">
    <property type="entry name" value="Chemotaxis receptor methyltransferase CheR, N-terminal domain"/>
    <property type="match status" value="1"/>
</dbReference>
<sequence length="1548" mass="173960">MDQSDSPKEQAANPPVPIVAIGASAGGLEAISDLLQHLSPTTGLAFVYIQHLSPTHLSQLSGILSRVTTMPVREAKNRMRVEANQVYIIPPNKDMEVIEGVLTLAPRRPKPALHLPIDQFFVSLAEQQRSASMAVVLSGTANDGTLGLKAIKAAGGITFAQDETAKFQEMSQSAQAEGVVDKVLSPREIAVELEWLSRQPGLFQQTALAVLDEKARLHKESNAYTDGEDLSILLRLLREIIGIDFSHYKTATIRRRVHRRMALYKLPALPDYTEYVRQHPTETGLLYNDLLINVTSFFRDTDTMDYLGKVLLPQLITDKRANATFRLWVPACSTGEEVYSLAIMLLEALDNQEKSIPIQIFATDLSERVIGRARLGRYSASQMAGVSPGRLKRFFTRENDEYRISKVVRDLCVFAKHNVFVDPPLSRLDLISCRNLLIYIDNSLQRKAIATFHYGLNVMGHLVLGKAETVGSSISLFTQVAKNHKIYVRKNSGTRSVIPMGEQVYQGPADDTSTSRNQPIQQIPSILIPVDPLTALPIPPKRTEDIERGPIYTVTMHTPGQPDDLDQRVDELLSRYTPASVVVNKDMEILRFRGSTSLFLEAAPGRVSFNLLNMARPELVFDLRNAVTKAYKSGQPVSKTGLQILVRDQTYHVAINAIPFNSQHQEALILVLFEEVPPVEISPAIPPDQLRNRRIKQLEEELATMRDDMRSMLEEQETGREELQSANEEIISSNEELQSINEELETSKEEIQSNNEELQTINQELQLSNDQLSESYDYSDAVFGTIREAVLVLDQDLRVRSANRAFYKTFRVEADDTVGRLLYELGNGQWNIPALRTLLDQVINQNEPITGYEMSHHFPELGEKVLRLNARMVVQHQGQSTILLAIEDITDHKQVQRLLEFLQSILTHAPVAIRLFRAVRNERGTIVDFQLIPLADERGGQQEKKSVEELYKTSYKALYSDTEQSNLFTQYIQVVETGKPLQVEIPYGQADQPQWHLVSASQFDDGFLLVTSDISDRKKAEEAVRQREAQLRRLVENTPDVITRWDKDRKLVFANGAFEGKTGSANPSLLGLTNLEIGQPESIAIPYMTSLQEVLDSGQPKDHYYFYPQPGGTVFFYSRMVPELGTDGSVEGVLAIARDITQLNEAKELKQAYETIQQAALDRQQQTDRLQTILDSSQTAMFTLTPMYSETSTGAPAQLVDFYFQTVNQVLAAYIGQLPTTLPDTPISRWFPRNEHADNLWDHCCHTYLTGQPQRIEWHHTSQEKDRWLDMTLTRVGDELLVTFSDFTELKQLQQQLERSVAELQRSNTSLEQFAYVASHDLQEPLRKIQQFGTIIQANYAANLGEEGADLIGRMHSAATRLQTLIKDVLAYSRLAPKRDAFQPVNLNSIINDVLLDMENVITDQQAIITVDFLPIIKGDQAQLRQLFQNLISNALKFVAPERPPQLTISSRPVAEQEAGTLPILHPTVADQPFHLIEVNDNGIGFSTDQNERIFQVFQRLHGKSEYAGTGIGLAIVQKVVDNHQGYISAEGHPGEGATFRILLPADA</sequence>
<evidence type="ECO:0000256" key="2">
    <source>
        <dbReference type="ARBA" id="ARBA00012438"/>
    </source>
</evidence>
<dbReference type="PRINTS" id="PR00996">
    <property type="entry name" value="CHERMTFRASE"/>
</dbReference>
<dbReference type="SUPFAM" id="SSF53335">
    <property type="entry name" value="S-adenosyl-L-methionine-dependent methyltransferases"/>
    <property type="match status" value="1"/>
</dbReference>
<dbReference type="Pfam" id="PF01739">
    <property type="entry name" value="CheR"/>
    <property type="match status" value="1"/>
</dbReference>
<evidence type="ECO:0000256" key="3">
    <source>
        <dbReference type="PROSITE-ProRule" id="PRU00050"/>
    </source>
</evidence>
<dbReference type="SUPFAM" id="SSF47384">
    <property type="entry name" value="Homodimeric domain of signal transducing histidine kinase"/>
    <property type="match status" value="1"/>
</dbReference>
<dbReference type="EMBL" id="JBHUOM010000002">
    <property type="protein sequence ID" value="MFD2934515.1"/>
    <property type="molecule type" value="Genomic_DNA"/>
</dbReference>
<feature type="active site" evidence="3">
    <location>
        <position position="143"/>
    </location>
</feature>
<dbReference type="SUPFAM" id="SSF52738">
    <property type="entry name" value="Methylesterase CheB, C-terminal domain"/>
    <property type="match status" value="1"/>
</dbReference>
<dbReference type="SUPFAM" id="SSF55874">
    <property type="entry name" value="ATPase domain of HSP90 chaperone/DNA topoisomerase II/histidine kinase"/>
    <property type="match status" value="1"/>
</dbReference>
<dbReference type="InterPro" id="IPR003594">
    <property type="entry name" value="HATPase_dom"/>
</dbReference>
<dbReference type="InterPro" id="IPR000780">
    <property type="entry name" value="CheR_MeTrfase"/>
</dbReference>
<dbReference type="PROSITE" id="PS50109">
    <property type="entry name" value="HIS_KIN"/>
    <property type="match status" value="1"/>
</dbReference>
<evidence type="ECO:0000259" key="5">
    <source>
        <dbReference type="PROSITE" id="PS50109"/>
    </source>
</evidence>
<keyword evidence="3" id="KW-0145">Chemotaxis</keyword>
<gene>
    <name evidence="10" type="ORF">ACFS25_12035</name>
</gene>
<dbReference type="EC" id="2.7.13.3" evidence="2"/>
<evidence type="ECO:0000256" key="1">
    <source>
        <dbReference type="ARBA" id="ARBA00000085"/>
    </source>
</evidence>
<dbReference type="PROSITE" id="PS50123">
    <property type="entry name" value="CHER"/>
    <property type="match status" value="1"/>
</dbReference>
<name>A0ABW6AGI3_9BACT</name>
<dbReference type="Pfam" id="PF01339">
    <property type="entry name" value="CheB_methylest"/>
    <property type="match status" value="1"/>
</dbReference>
<dbReference type="InterPro" id="IPR000700">
    <property type="entry name" value="PAS-assoc_C"/>
</dbReference>
<evidence type="ECO:0000259" key="8">
    <source>
        <dbReference type="PROSITE" id="PS50122"/>
    </source>
</evidence>
<feature type="domain" description="CheB-type methylesterase" evidence="8">
    <location>
        <begin position="15"/>
        <end position="165"/>
    </location>
</feature>
<dbReference type="InterPro" id="IPR005467">
    <property type="entry name" value="His_kinase_dom"/>
</dbReference>
<dbReference type="InterPro" id="IPR029063">
    <property type="entry name" value="SAM-dependent_MTases_sf"/>
</dbReference>
<dbReference type="Pfam" id="PF00512">
    <property type="entry name" value="HisKA"/>
    <property type="match status" value="1"/>
</dbReference>
<dbReference type="CDD" id="cd00130">
    <property type="entry name" value="PAS"/>
    <property type="match status" value="1"/>
</dbReference>
<feature type="domain" description="Histidine kinase" evidence="5">
    <location>
        <begin position="1317"/>
        <end position="1548"/>
    </location>
</feature>
<dbReference type="Pfam" id="PF03705">
    <property type="entry name" value="CheR_N"/>
    <property type="match status" value="1"/>
</dbReference>
<comment type="catalytic activity">
    <reaction evidence="1">
        <text>ATP + protein L-histidine = ADP + protein N-phospho-L-histidine.</text>
        <dbReference type="EC" id="2.7.13.3"/>
    </reaction>
</comment>
<dbReference type="InterPro" id="IPR022641">
    <property type="entry name" value="CheR_N"/>
</dbReference>
<evidence type="ECO:0000313" key="11">
    <source>
        <dbReference type="Proteomes" id="UP001597512"/>
    </source>
</evidence>
<dbReference type="InterPro" id="IPR022642">
    <property type="entry name" value="CheR_C"/>
</dbReference>
<organism evidence="10 11">
    <name type="scientific">Spirosoma flavum</name>
    <dbReference type="NCBI Taxonomy" id="2048557"/>
    <lineage>
        <taxon>Bacteria</taxon>
        <taxon>Pseudomonadati</taxon>
        <taxon>Bacteroidota</taxon>
        <taxon>Cytophagia</taxon>
        <taxon>Cytophagales</taxon>
        <taxon>Cytophagaceae</taxon>
        <taxon>Spirosoma</taxon>
    </lineage>
</organism>
<dbReference type="InterPro" id="IPR036097">
    <property type="entry name" value="HisK_dim/P_sf"/>
</dbReference>
<dbReference type="InterPro" id="IPR050903">
    <property type="entry name" value="Bact_Chemotaxis_MeTrfase"/>
</dbReference>
<evidence type="ECO:0000256" key="4">
    <source>
        <dbReference type="SAM" id="Coils"/>
    </source>
</evidence>
<dbReference type="SUPFAM" id="SSF55785">
    <property type="entry name" value="PYP-like sensor domain (PAS domain)"/>
    <property type="match status" value="4"/>
</dbReference>
<dbReference type="SMART" id="SM00091">
    <property type="entry name" value="PAS"/>
    <property type="match status" value="2"/>
</dbReference>
<dbReference type="Gene3D" id="3.30.450.20">
    <property type="entry name" value="PAS domain"/>
    <property type="match status" value="4"/>
</dbReference>
<dbReference type="CDD" id="cd00082">
    <property type="entry name" value="HisKA"/>
    <property type="match status" value="1"/>
</dbReference>
<dbReference type="RefSeq" id="WP_381500507.1">
    <property type="nucleotide sequence ID" value="NZ_JBHUOM010000002.1"/>
</dbReference>